<evidence type="ECO:0000256" key="1">
    <source>
        <dbReference type="ARBA" id="ARBA00007946"/>
    </source>
</evidence>
<organism evidence="3 4">
    <name type="scientific">Marasmiellus scandens</name>
    <dbReference type="NCBI Taxonomy" id="2682957"/>
    <lineage>
        <taxon>Eukaryota</taxon>
        <taxon>Fungi</taxon>
        <taxon>Dikarya</taxon>
        <taxon>Basidiomycota</taxon>
        <taxon>Agaricomycotina</taxon>
        <taxon>Agaricomycetes</taxon>
        <taxon>Agaricomycetidae</taxon>
        <taxon>Agaricales</taxon>
        <taxon>Marasmiineae</taxon>
        <taxon>Omphalotaceae</taxon>
        <taxon>Marasmiellus</taxon>
    </lineage>
</organism>
<name>A0ABR1JU40_9AGAR</name>
<comment type="similarity">
    <text evidence="1">Belongs to the trichodiene synthase family.</text>
</comment>
<evidence type="ECO:0000313" key="4">
    <source>
        <dbReference type="Proteomes" id="UP001498398"/>
    </source>
</evidence>
<evidence type="ECO:0000313" key="3">
    <source>
        <dbReference type="EMBL" id="KAK7464276.1"/>
    </source>
</evidence>
<dbReference type="SFLD" id="SFLDG01021">
    <property type="entry name" value="Trichodiene_Synthase_Like"/>
    <property type="match status" value="1"/>
</dbReference>
<sequence length="310" mass="35236">MGIATNGKTSLSDVKDITRSFLGRSEFNFPRPTPEFTAAFHERSVQEANRRGITVDSKAGRHFLGPCLLSSVMMMTTSYAHVEDKSTQMLLCIFIACTFYMDDAGQLENREDIEKFHERFFIGQPQPDPVLVALDDVLREMHQHFGRVEANIIVTSALNLYTSVVLEFRTEELKIKATEPTYAAFYRTMSGATDAFSFFIFPPTLSISEYIQAMPDLAIVLNHTNDILSFYKEEKAEDDINYVSLLAATRKLSKLEALRLLVDECITAHENIVRILAPSKEASAIYQKFSQGYLAFHVYTERYKLEELGF</sequence>
<dbReference type="Gene3D" id="1.10.600.10">
    <property type="entry name" value="Farnesyl Diphosphate Synthase"/>
    <property type="match status" value="1"/>
</dbReference>
<protein>
    <recommendedName>
        <fullName evidence="5">Terpenoid synthase</fullName>
    </recommendedName>
</protein>
<dbReference type="SUPFAM" id="SSF48576">
    <property type="entry name" value="Terpenoid synthases"/>
    <property type="match status" value="1"/>
</dbReference>
<dbReference type="InterPro" id="IPR008949">
    <property type="entry name" value="Isoprenoid_synthase_dom_sf"/>
</dbReference>
<dbReference type="Proteomes" id="UP001498398">
    <property type="component" value="Unassembled WGS sequence"/>
</dbReference>
<reference evidence="3 4" key="1">
    <citation type="submission" date="2024-01" db="EMBL/GenBank/DDBJ databases">
        <title>A draft genome for the cacao thread blight pathogen Marasmiellus scandens.</title>
        <authorList>
            <person name="Baruah I.K."/>
            <person name="Leung J."/>
            <person name="Bukari Y."/>
            <person name="Amoako-Attah I."/>
            <person name="Meinhardt L.W."/>
            <person name="Bailey B.A."/>
            <person name="Cohen S.P."/>
        </authorList>
    </citation>
    <scope>NUCLEOTIDE SEQUENCE [LARGE SCALE GENOMIC DNA]</scope>
    <source>
        <strain evidence="3 4">GH-19</strain>
    </source>
</reference>
<proteinExistence type="inferred from homology"/>
<keyword evidence="4" id="KW-1185">Reference proteome</keyword>
<comment type="caution">
    <text evidence="3">The sequence shown here is derived from an EMBL/GenBank/DDBJ whole genome shotgun (WGS) entry which is preliminary data.</text>
</comment>
<evidence type="ECO:0008006" key="5">
    <source>
        <dbReference type="Google" id="ProtNLM"/>
    </source>
</evidence>
<accession>A0ABR1JU40</accession>
<evidence type="ECO:0000256" key="2">
    <source>
        <dbReference type="ARBA" id="ARBA00023239"/>
    </source>
</evidence>
<dbReference type="Pfam" id="PF06330">
    <property type="entry name" value="TRI5"/>
    <property type="match status" value="1"/>
</dbReference>
<dbReference type="EMBL" id="JBANRG010000008">
    <property type="protein sequence ID" value="KAK7464276.1"/>
    <property type="molecule type" value="Genomic_DNA"/>
</dbReference>
<keyword evidence="2" id="KW-0456">Lyase</keyword>
<dbReference type="InterPro" id="IPR024652">
    <property type="entry name" value="Trichodiene_synth"/>
</dbReference>
<dbReference type="SFLD" id="SFLDS00005">
    <property type="entry name" value="Isoprenoid_Synthase_Type_I"/>
    <property type="match status" value="1"/>
</dbReference>
<gene>
    <name evidence="3" type="ORF">VKT23_006442</name>
</gene>